<reference evidence="4 5" key="1">
    <citation type="submission" date="2019-03" db="EMBL/GenBank/DDBJ databases">
        <title>Genomics of glacier-inhabiting Cryobacterium strains.</title>
        <authorList>
            <person name="Liu Q."/>
            <person name="Xin Y.-H."/>
        </authorList>
    </citation>
    <scope>NUCLEOTIDE SEQUENCE [LARGE SCALE GENOMIC DNA]</scope>
    <source>
        <strain evidence="4 5">Sr47</strain>
    </source>
</reference>
<comment type="similarity">
    <text evidence="2">Belongs to the PqqA family.</text>
</comment>
<keyword evidence="5" id="KW-1185">Reference proteome</keyword>
<proteinExistence type="inferred from homology"/>
<evidence type="ECO:0000256" key="1">
    <source>
        <dbReference type="ARBA" id="ARBA00004886"/>
    </source>
</evidence>
<accession>A0A4R8UHT0</accession>
<comment type="pathway">
    <text evidence="1">Cofactor biosynthesis; pyrroloquinoline quinone biosynthesis.</text>
</comment>
<evidence type="ECO:0000256" key="2">
    <source>
        <dbReference type="ARBA" id="ARBA00009325"/>
    </source>
</evidence>
<dbReference type="OrthoDB" id="5120239at2"/>
<dbReference type="RefSeq" id="WP_134489508.1">
    <property type="nucleotide sequence ID" value="NZ_SOEZ01000037.1"/>
</dbReference>
<dbReference type="GO" id="GO:0018189">
    <property type="term" value="P:pyrroloquinoline quinone biosynthetic process"/>
    <property type="evidence" value="ECO:0007669"/>
    <property type="project" value="UniProtKB-UniPathway"/>
</dbReference>
<dbReference type="UniPathway" id="UPA00539"/>
<name>A0A4R8UHT0_9MICO</name>
<evidence type="ECO:0000313" key="5">
    <source>
        <dbReference type="Proteomes" id="UP000297866"/>
    </source>
</evidence>
<dbReference type="NCBIfam" id="TIGR02107">
    <property type="entry name" value="PQQ_syn_pqqA"/>
    <property type="match status" value="1"/>
</dbReference>
<comment type="caution">
    <text evidence="4">The sequence shown here is derived from an EMBL/GenBank/DDBJ whole genome shotgun (WGS) entry which is preliminary data.</text>
</comment>
<dbReference type="InterPro" id="IPR011725">
    <property type="entry name" value="PQQ_synth_PqqA"/>
</dbReference>
<dbReference type="AlphaFoldDB" id="A0A4R8UHT0"/>
<dbReference type="Proteomes" id="UP000297866">
    <property type="component" value="Unassembled WGS sequence"/>
</dbReference>
<dbReference type="Pfam" id="PF08042">
    <property type="entry name" value="PqqA"/>
    <property type="match status" value="1"/>
</dbReference>
<organism evidence="4 5">
    <name type="scientific">Cryobacterium tagatosivorans</name>
    <dbReference type="NCBI Taxonomy" id="1259199"/>
    <lineage>
        <taxon>Bacteria</taxon>
        <taxon>Bacillati</taxon>
        <taxon>Actinomycetota</taxon>
        <taxon>Actinomycetes</taxon>
        <taxon>Micrococcales</taxon>
        <taxon>Microbacteriaceae</taxon>
        <taxon>Cryobacterium</taxon>
    </lineage>
</organism>
<protein>
    <recommendedName>
        <fullName evidence="3">Coenzyme PQQ synthesis protein A</fullName>
    </recommendedName>
</protein>
<gene>
    <name evidence="4" type="primary">pqqA</name>
    <name evidence="4" type="ORF">E3O23_07015</name>
</gene>
<evidence type="ECO:0000313" key="4">
    <source>
        <dbReference type="EMBL" id="TFB52261.1"/>
    </source>
</evidence>
<sequence length="33" mass="3667">MIVDNNLQKWESPTLAEIRVSAEVTAYADTLGM</sequence>
<evidence type="ECO:0000256" key="3">
    <source>
        <dbReference type="ARBA" id="ARBA00015086"/>
    </source>
</evidence>
<dbReference type="EMBL" id="SOEZ01000037">
    <property type="protein sequence ID" value="TFB52261.1"/>
    <property type="molecule type" value="Genomic_DNA"/>
</dbReference>